<dbReference type="PANTHER" id="PTHR10562">
    <property type="entry name" value="SMALL UBIQUITIN-RELATED MODIFIER"/>
    <property type="match status" value="1"/>
</dbReference>
<reference evidence="3" key="3">
    <citation type="submission" date="2018-08" db="UniProtKB">
        <authorList>
            <consortium name="EnsemblPlants"/>
        </authorList>
    </citation>
    <scope>IDENTIFICATION</scope>
    <source>
        <strain evidence="3">cv. Bd21</strain>
    </source>
</reference>
<dbReference type="OrthoDB" id="442921at2759"/>
<dbReference type="STRING" id="15368.A0A2K2DKT6"/>
<gene>
    <name evidence="2" type="ORF">BRADI_1g23812v3</name>
</gene>
<dbReference type="Gene3D" id="3.10.20.90">
    <property type="entry name" value="Phosphatidylinositol 3-kinase Catalytic Subunit, Chain A, domain 1"/>
    <property type="match status" value="3"/>
</dbReference>
<dbReference type="EnsemblPlants" id="PNT74883">
    <property type="protein sequence ID" value="PNT74883"/>
    <property type="gene ID" value="BRADI_1g23812v3"/>
</dbReference>
<dbReference type="GO" id="GO:0005634">
    <property type="term" value="C:nucleus"/>
    <property type="evidence" value="ECO:0000318"/>
    <property type="project" value="GO_Central"/>
</dbReference>
<protein>
    <recommendedName>
        <fullName evidence="1">Ubiquitin-like domain-containing protein</fullName>
    </recommendedName>
</protein>
<evidence type="ECO:0000313" key="4">
    <source>
        <dbReference type="Proteomes" id="UP000008810"/>
    </source>
</evidence>
<dbReference type="GO" id="GO:0016925">
    <property type="term" value="P:protein sumoylation"/>
    <property type="evidence" value="ECO:0000318"/>
    <property type="project" value="GO_Central"/>
</dbReference>
<dbReference type="EMBL" id="CM000880">
    <property type="protein sequence ID" value="PNT74883.1"/>
    <property type="molecule type" value="Genomic_DNA"/>
</dbReference>
<dbReference type="AlphaFoldDB" id="A0A2K2DKT6"/>
<reference evidence="2" key="2">
    <citation type="submission" date="2017-06" db="EMBL/GenBank/DDBJ databases">
        <title>WGS assembly of Brachypodium distachyon.</title>
        <authorList>
            <consortium name="The International Brachypodium Initiative"/>
            <person name="Lucas S."/>
            <person name="Harmon-Smith M."/>
            <person name="Lail K."/>
            <person name="Tice H."/>
            <person name="Grimwood J."/>
            <person name="Bruce D."/>
            <person name="Barry K."/>
            <person name="Shu S."/>
            <person name="Lindquist E."/>
            <person name="Wang M."/>
            <person name="Pitluck S."/>
            <person name="Vogel J.P."/>
            <person name="Garvin D.F."/>
            <person name="Mockler T.C."/>
            <person name="Schmutz J."/>
            <person name="Rokhsar D."/>
            <person name="Bevan M.W."/>
        </authorList>
    </citation>
    <scope>NUCLEOTIDE SEQUENCE</scope>
    <source>
        <strain evidence="2">Bd21</strain>
    </source>
</reference>
<dbReference type="InterPro" id="IPR029071">
    <property type="entry name" value="Ubiquitin-like_domsf"/>
</dbReference>
<dbReference type="SUPFAM" id="SSF54236">
    <property type="entry name" value="Ubiquitin-like"/>
    <property type="match status" value="3"/>
</dbReference>
<dbReference type="ExpressionAtlas" id="A0A2K2DKT6">
    <property type="expression patterns" value="baseline"/>
</dbReference>
<dbReference type="InterPro" id="IPR000626">
    <property type="entry name" value="Ubiquitin-like_dom"/>
</dbReference>
<dbReference type="GO" id="GO:0044389">
    <property type="term" value="F:ubiquitin-like protein ligase binding"/>
    <property type="evidence" value="ECO:0000318"/>
    <property type="project" value="GO_Central"/>
</dbReference>
<organism evidence="2">
    <name type="scientific">Brachypodium distachyon</name>
    <name type="common">Purple false brome</name>
    <name type="synonym">Trachynia distachya</name>
    <dbReference type="NCBI Taxonomy" id="15368"/>
    <lineage>
        <taxon>Eukaryota</taxon>
        <taxon>Viridiplantae</taxon>
        <taxon>Streptophyta</taxon>
        <taxon>Embryophyta</taxon>
        <taxon>Tracheophyta</taxon>
        <taxon>Spermatophyta</taxon>
        <taxon>Magnoliopsida</taxon>
        <taxon>Liliopsida</taxon>
        <taxon>Poales</taxon>
        <taxon>Poaceae</taxon>
        <taxon>BOP clade</taxon>
        <taxon>Pooideae</taxon>
        <taxon>Stipodae</taxon>
        <taxon>Brachypodieae</taxon>
        <taxon>Brachypodium</taxon>
    </lineage>
</organism>
<reference evidence="2 3" key="1">
    <citation type="journal article" date="2010" name="Nature">
        <title>Genome sequencing and analysis of the model grass Brachypodium distachyon.</title>
        <authorList>
            <consortium name="International Brachypodium Initiative"/>
        </authorList>
    </citation>
    <scope>NUCLEOTIDE SEQUENCE [LARGE SCALE GENOMIC DNA]</scope>
    <source>
        <strain evidence="2 3">Bd21</strain>
    </source>
</reference>
<dbReference type="FunCoup" id="A0A2K2DKT6">
    <property type="interactions" value="1"/>
</dbReference>
<dbReference type="Gramene" id="PNT74883">
    <property type="protein sequence ID" value="PNT74883"/>
    <property type="gene ID" value="BRADI_1g23812v3"/>
</dbReference>
<dbReference type="InParanoid" id="A0A2K2DKT6"/>
<evidence type="ECO:0000259" key="1">
    <source>
        <dbReference type="PROSITE" id="PS50053"/>
    </source>
</evidence>
<evidence type="ECO:0000313" key="2">
    <source>
        <dbReference type="EMBL" id="PNT74883.1"/>
    </source>
</evidence>
<dbReference type="PROSITE" id="PS50053">
    <property type="entry name" value="UBIQUITIN_2"/>
    <property type="match status" value="1"/>
</dbReference>
<keyword evidence="4" id="KW-1185">Reference proteome</keyword>
<dbReference type="InterPro" id="IPR022617">
    <property type="entry name" value="Rad60/SUMO-like_dom"/>
</dbReference>
<dbReference type="Proteomes" id="UP000008810">
    <property type="component" value="Chromosome 1"/>
</dbReference>
<sequence length="295" mass="34203">MSAPAVKKRKVKVEPAKKQFVTPVVTDEEGRRLSHTMRSTDKLQDLIRFYYAMVPTAGDGDGVFLHHGSRLLCEATPADYNLKDGDEIQFLREIEPCMFVTPVLRDSKGREFTRTMRRTDTVQSLKEYYCAMVPTLPYAEAVFLFDARFLNNGATLADLELEDGDQINEGRRLSRTMRSTNKLQDLMRFYYDMVPTVEDGDGLFVHRGNDRLLYYNKMPADYNLKDGDEIRFLPEISPRVFVTAVIVDFKRRQFTRTMRRTDKIQSLMNYYYAMVPTARYHELVFISTVRLSSSG</sequence>
<dbReference type="CDD" id="cd01763">
    <property type="entry name" value="Ubl_SUMO_like"/>
    <property type="match status" value="1"/>
</dbReference>
<dbReference type="GO" id="GO:0031386">
    <property type="term" value="F:protein tag activity"/>
    <property type="evidence" value="ECO:0000318"/>
    <property type="project" value="GO_Central"/>
</dbReference>
<accession>A0A2K2DKT6</accession>
<name>A0A2K2DKT6_BRADI</name>
<feature type="domain" description="Ubiquitin-like" evidence="1">
    <location>
        <begin position="100"/>
        <end position="167"/>
    </location>
</feature>
<proteinExistence type="predicted"/>
<evidence type="ECO:0000313" key="3">
    <source>
        <dbReference type="EnsemblPlants" id="PNT74883"/>
    </source>
</evidence>
<dbReference type="Pfam" id="PF11976">
    <property type="entry name" value="Rad60-SLD"/>
    <property type="match status" value="1"/>
</dbReference>